<dbReference type="GO" id="GO:0005829">
    <property type="term" value="C:cytosol"/>
    <property type="evidence" value="ECO:0007669"/>
    <property type="project" value="TreeGrafter"/>
</dbReference>
<dbReference type="GO" id="GO:0004843">
    <property type="term" value="F:cysteine-type deubiquitinase activity"/>
    <property type="evidence" value="ECO:0007669"/>
    <property type="project" value="InterPro"/>
</dbReference>
<feature type="compositionally biased region" description="Basic and acidic residues" evidence="1">
    <location>
        <begin position="293"/>
        <end position="311"/>
    </location>
</feature>
<dbReference type="InterPro" id="IPR033979">
    <property type="entry name" value="MINDY_domain"/>
</dbReference>
<name>A0AAE0M5W3_9PEZI</name>
<feature type="compositionally biased region" description="Polar residues" evidence="1">
    <location>
        <begin position="196"/>
        <end position="207"/>
    </location>
</feature>
<feature type="compositionally biased region" description="Low complexity" evidence="1">
    <location>
        <begin position="873"/>
        <end position="885"/>
    </location>
</feature>
<evidence type="ECO:0000259" key="2">
    <source>
        <dbReference type="Pfam" id="PF04424"/>
    </source>
</evidence>
<dbReference type="GO" id="GO:0071944">
    <property type="term" value="C:cell periphery"/>
    <property type="evidence" value="ECO:0007669"/>
    <property type="project" value="TreeGrafter"/>
</dbReference>
<dbReference type="InterPro" id="IPR007518">
    <property type="entry name" value="MINDY"/>
</dbReference>
<accession>A0AAE0M5W3</accession>
<organism evidence="3 4">
    <name type="scientific">Cercophora scortea</name>
    <dbReference type="NCBI Taxonomy" id="314031"/>
    <lineage>
        <taxon>Eukaryota</taxon>
        <taxon>Fungi</taxon>
        <taxon>Dikarya</taxon>
        <taxon>Ascomycota</taxon>
        <taxon>Pezizomycotina</taxon>
        <taxon>Sordariomycetes</taxon>
        <taxon>Sordariomycetidae</taxon>
        <taxon>Sordariales</taxon>
        <taxon>Lasiosphaeriaceae</taxon>
        <taxon>Cercophora</taxon>
    </lineage>
</organism>
<evidence type="ECO:0000313" key="4">
    <source>
        <dbReference type="Proteomes" id="UP001286456"/>
    </source>
</evidence>
<feature type="compositionally biased region" description="Polar residues" evidence="1">
    <location>
        <begin position="790"/>
        <end position="807"/>
    </location>
</feature>
<dbReference type="Pfam" id="PF04424">
    <property type="entry name" value="MINDY_DUB"/>
    <property type="match status" value="1"/>
</dbReference>
<dbReference type="Proteomes" id="UP001286456">
    <property type="component" value="Unassembled WGS sequence"/>
</dbReference>
<feature type="compositionally biased region" description="Low complexity" evidence="1">
    <location>
        <begin position="817"/>
        <end position="832"/>
    </location>
</feature>
<proteinExistence type="predicted"/>
<feature type="compositionally biased region" description="Polar residues" evidence="1">
    <location>
        <begin position="834"/>
        <end position="860"/>
    </location>
</feature>
<feature type="region of interest" description="Disordered" evidence="1">
    <location>
        <begin position="1"/>
        <end position="392"/>
    </location>
</feature>
<dbReference type="PANTHER" id="PTHR18063:SF6">
    <property type="entry name" value="UBIQUITIN CARBOXYL-TERMINAL HYDROLASE"/>
    <property type="match status" value="1"/>
</dbReference>
<reference evidence="3" key="2">
    <citation type="submission" date="2023-06" db="EMBL/GenBank/DDBJ databases">
        <authorList>
            <consortium name="Lawrence Berkeley National Laboratory"/>
            <person name="Haridas S."/>
            <person name="Hensen N."/>
            <person name="Bonometti L."/>
            <person name="Westerberg I."/>
            <person name="Brannstrom I.O."/>
            <person name="Guillou S."/>
            <person name="Cros-Aarteil S."/>
            <person name="Calhoun S."/>
            <person name="Kuo A."/>
            <person name="Mondo S."/>
            <person name="Pangilinan J."/>
            <person name="Riley R."/>
            <person name="Labutti K."/>
            <person name="Andreopoulos B."/>
            <person name="Lipzen A."/>
            <person name="Chen C."/>
            <person name="Yanf M."/>
            <person name="Daum C."/>
            <person name="Ng V."/>
            <person name="Clum A."/>
            <person name="Steindorff A."/>
            <person name="Ohm R."/>
            <person name="Martin F."/>
            <person name="Silar P."/>
            <person name="Natvig D."/>
            <person name="Lalanne C."/>
            <person name="Gautier V."/>
            <person name="Ament-Velasquez S.L."/>
            <person name="Kruys A."/>
            <person name="Hutchinson M.I."/>
            <person name="Powell A.J."/>
            <person name="Barry K."/>
            <person name="Miller A.N."/>
            <person name="Grigoriev I.V."/>
            <person name="Debuchy R."/>
            <person name="Gladieux P."/>
            <person name="Thoren M.H."/>
            <person name="Johannesson H."/>
        </authorList>
    </citation>
    <scope>NUCLEOTIDE SEQUENCE</scope>
    <source>
        <strain evidence="3">SMH4131-1</strain>
    </source>
</reference>
<feature type="compositionally biased region" description="Polar residues" evidence="1">
    <location>
        <begin position="709"/>
        <end position="720"/>
    </location>
</feature>
<reference evidence="3" key="1">
    <citation type="journal article" date="2023" name="Mol. Phylogenet. Evol.">
        <title>Genome-scale phylogeny and comparative genomics of the fungal order Sordariales.</title>
        <authorList>
            <person name="Hensen N."/>
            <person name="Bonometti L."/>
            <person name="Westerberg I."/>
            <person name="Brannstrom I.O."/>
            <person name="Guillou S."/>
            <person name="Cros-Aarteil S."/>
            <person name="Calhoun S."/>
            <person name="Haridas S."/>
            <person name="Kuo A."/>
            <person name="Mondo S."/>
            <person name="Pangilinan J."/>
            <person name="Riley R."/>
            <person name="LaButti K."/>
            <person name="Andreopoulos B."/>
            <person name="Lipzen A."/>
            <person name="Chen C."/>
            <person name="Yan M."/>
            <person name="Daum C."/>
            <person name="Ng V."/>
            <person name="Clum A."/>
            <person name="Steindorff A."/>
            <person name="Ohm R.A."/>
            <person name="Martin F."/>
            <person name="Silar P."/>
            <person name="Natvig D.O."/>
            <person name="Lalanne C."/>
            <person name="Gautier V."/>
            <person name="Ament-Velasquez S.L."/>
            <person name="Kruys A."/>
            <person name="Hutchinson M.I."/>
            <person name="Powell A.J."/>
            <person name="Barry K."/>
            <person name="Miller A.N."/>
            <person name="Grigoriev I.V."/>
            <person name="Debuchy R."/>
            <person name="Gladieux P."/>
            <person name="Hiltunen Thoren M."/>
            <person name="Johannesson H."/>
        </authorList>
    </citation>
    <scope>NUCLEOTIDE SEQUENCE</scope>
    <source>
        <strain evidence="3">SMH4131-1</strain>
    </source>
</reference>
<dbReference type="GO" id="GO:0016807">
    <property type="term" value="F:cysteine-type carboxypeptidase activity"/>
    <property type="evidence" value="ECO:0007669"/>
    <property type="project" value="TreeGrafter"/>
</dbReference>
<feature type="compositionally biased region" description="Low complexity" evidence="1">
    <location>
        <begin position="915"/>
        <end position="958"/>
    </location>
</feature>
<dbReference type="AlphaFoldDB" id="A0AAE0M5W3"/>
<dbReference type="EMBL" id="JAUEPO010000005">
    <property type="protein sequence ID" value="KAK3320626.1"/>
    <property type="molecule type" value="Genomic_DNA"/>
</dbReference>
<keyword evidence="4" id="KW-1185">Reference proteome</keyword>
<protein>
    <recommendedName>
        <fullName evidence="2">MINDY deubiquitinase domain-containing protein</fullName>
    </recommendedName>
</protein>
<dbReference type="GO" id="GO:0071108">
    <property type="term" value="P:protein K48-linked deubiquitination"/>
    <property type="evidence" value="ECO:0007669"/>
    <property type="project" value="TreeGrafter"/>
</dbReference>
<feature type="compositionally biased region" description="Low complexity" evidence="1">
    <location>
        <begin position="250"/>
        <end position="262"/>
    </location>
</feature>
<feature type="compositionally biased region" description="Pro residues" evidence="1">
    <location>
        <begin position="181"/>
        <end position="190"/>
    </location>
</feature>
<feature type="compositionally biased region" description="Gly residues" evidence="1">
    <location>
        <begin position="963"/>
        <end position="980"/>
    </location>
</feature>
<feature type="compositionally biased region" description="Pro residues" evidence="1">
    <location>
        <begin position="359"/>
        <end position="377"/>
    </location>
</feature>
<feature type="compositionally biased region" description="Polar residues" evidence="1">
    <location>
        <begin position="240"/>
        <end position="249"/>
    </location>
</feature>
<sequence length="1008" mass="108276">MVARKPLPRNANLPPAVPPQEPPQDVRQPQWTAADSEPDDSMWGDLDQAKQRDGHFRGDTGTAPDSVPSSLQPGAPANYSSVEEDNVWVNDTPAPARANEVPDALRPGAWGQQKMDTQSTGGTESGGDFVRVPTVLRPGGGAERLETNPFKRKMPAGTAVAAGAGGGASQDEPNKPEAPTHAPPPVPPFPDAEAFSQLNVTESSKNPWQPALDENKEPPPVPPVPGVLEQETGRDVWDSAKSSRQATPGPSSSSPALLSLPSDEGSAGWEEEGPRKEPLSTPLISLEEEEVVEESHAWDDVGGIKKGKEAAKPLPTGPVDDWNLVEFEPPPGPPPRQSTWENFSDDENDAPIPAAGGEPPVPGRQPEDMPPQLPPRQPTDALPPTQPPRPVAKSETYQIKNVNWQDVTAAKNPRTSPILVQNANGPCPLVALVNALSLTTPADKTNTVLVETLRSREQVSLGLLLEAVFDELMSERRLKPGVDLPDVAELYNFLKGLHTGMNVNPRFIPTPEDVNAFKRTSLTHLHPAERVDGVPGTFEHTREMELYATFSIPLIHGWLPSKDDAVHDSFARQAASYEDTQNLLFREEELEEKLSSTHHQGLTEDEQQIYQDILTIKSFLSISATQLTPWGLSVIRKSMKPGSVAILFRNDHFSTLYRHPQTQELLTLVTDAGYANHPEVVWESLSDVNGERTEYFSGDFRIVGGASHDQPQQGTSSHDNGNAGGWTTVPPARRGRNTVNGPIIEEANEPPMSPTHEQEDRDLALALQLQEEEDERHRAEQERRRRESMLSEQFIEQQANTGPNTNTGIRGGGHSRGAGSTASATSGPIAPARRSSNGVNAIAVTTTSSRGGNSPSSTRSRPAGPQPVRSLIPPATTTTPSRPTNPRGPDEGVDDAPPSYEQAAQQTPYVPPAGHPSHPGSSPRPEAAEPSVSSSSMLNVGGPAAAGGRRQQQQQPQPLINLAGGGGRGGTPANGGGYPGRMGLRQGVPPSHSQQQQQQGKERDCVIM</sequence>
<gene>
    <name evidence="3" type="ORF">B0T19DRAFT_244357</name>
</gene>
<dbReference type="GO" id="GO:1990380">
    <property type="term" value="F:K48-linked deubiquitinase activity"/>
    <property type="evidence" value="ECO:0007669"/>
    <property type="project" value="InterPro"/>
</dbReference>
<comment type="caution">
    <text evidence="3">The sequence shown here is derived from an EMBL/GenBank/DDBJ whole genome shotgun (WGS) entry which is preliminary data.</text>
</comment>
<evidence type="ECO:0000313" key="3">
    <source>
        <dbReference type="EMBL" id="KAK3320626.1"/>
    </source>
</evidence>
<feature type="compositionally biased region" description="Basic and acidic residues" evidence="1">
    <location>
        <begin position="47"/>
        <end position="58"/>
    </location>
</feature>
<feature type="compositionally biased region" description="Basic and acidic residues" evidence="1">
    <location>
        <begin position="775"/>
        <end position="789"/>
    </location>
</feature>
<feature type="region of interest" description="Disordered" evidence="1">
    <location>
        <begin position="702"/>
        <end position="1008"/>
    </location>
</feature>
<evidence type="ECO:0000256" key="1">
    <source>
        <dbReference type="SAM" id="MobiDB-lite"/>
    </source>
</evidence>
<feature type="domain" description="MINDY deubiquitinase" evidence="2">
    <location>
        <begin position="395"/>
        <end position="700"/>
    </location>
</feature>
<dbReference type="PANTHER" id="PTHR18063">
    <property type="entry name" value="NF-E2 INDUCIBLE PROTEIN"/>
    <property type="match status" value="1"/>
</dbReference>